<evidence type="ECO:0000256" key="2">
    <source>
        <dbReference type="ARBA" id="ARBA00006257"/>
    </source>
</evidence>
<evidence type="ECO:0000256" key="11">
    <source>
        <dbReference type="ARBA" id="ARBA00023143"/>
    </source>
</evidence>
<comment type="caution">
    <text evidence="16">The sequence shown here is derived from an EMBL/GenBank/DDBJ whole genome shotgun (WGS) entry which is preliminary data.</text>
</comment>
<dbReference type="Pfam" id="PF00813">
    <property type="entry name" value="FliP"/>
    <property type="match status" value="1"/>
</dbReference>
<organism evidence="16 17">
    <name type="scientific">Cognatilysobacter bugurensis</name>
    <dbReference type="NCBI Taxonomy" id="543356"/>
    <lineage>
        <taxon>Bacteria</taxon>
        <taxon>Pseudomonadati</taxon>
        <taxon>Pseudomonadota</taxon>
        <taxon>Gammaproteobacteria</taxon>
        <taxon>Lysobacterales</taxon>
        <taxon>Lysobacteraceae</taxon>
        <taxon>Cognatilysobacter</taxon>
    </lineage>
</organism>
<comment type="subcellular location">
    <subcellularLocation>
        <location evidence="13">Cell membrane</location>
        <topology evidence="13">Multi-pass membrane protein</topology>
    </subcellularLocation>
    <subcellularLocation>
        <location evidence="13">Bacterial flagellum basal body</location>
    </subcellularLocation>
</comment>
<dbReference type="RefSeq" id="WP_189457922.1">
    <property type="nucleotide sequence ID" value="NZ_BMYD01000008.1"/>
</dbReference>
<accession>A0A918T4T2</accession>
<keyword evidence="5 13" id="KW-1003">Cell membrane</keyword>
<evidence type="ECO:0000256" key="9">
    <source>
        <dbReference type="ARBA" id="ARBA00022989"/>
    </source>
</evidence>
<keyword evidence="17" id="KW-1185">Reference proteome</keyword>
<feature type="transmembrane region" description="Helical" evidence="13">
    <location>
        <begin position="94"/>
        <end position="124"/>
    </location>
</feature>
<evidence type="ECO:0000256" key="4">
    <source>
        <dbReference type="ARBA" id="ARBA00022448"/>
    </source>
</evidence>
<keyword evidence="15" id="KW-0732">Signal</keyword>
<dbReference type="PANTHER" id="PTHR30587:SF0">
    <property type="entry name" value="FLAGELLAR BIOSYNTHETIC PROTEIN FLIP"/>
    <property type="match status" value="1"/>
</dbReference>
<keyword evidence="11" id="KW-0975">Bacterial flagellum</keyword>
<name>A0A918T4T2_9GAMM</name>
<feature type="region of interest" description="Disordered" evidence="14">
    <location>
        <begin position="35"/>
        <end position="56"/>
    </location>
</feature>
<evidence type="ECO:0000256" key="5">
    <source>
        <dbReference type="ARBA" id="ARBA00022475"/>
    </source>
</evidence>
<feature type="chain" id="PRO_5038023416" description="Flagellar biosynthetic protein FliP" evidence="15">
    <location>
        <begin position="30"/>
        <end position="296"/>
    </location>
</feature>
<evidence type="ECO:0000256" key="13">
    <source>
        <dbReference type="RuleBase" id="RU362069"/>
    </source>
</evidence>
<dbReference type="GO" id="GO:0044781">
    <property type="term" value="P:bacterial-type flagellum organization"/>
    <property type="evidence" value="ECO:0007669"/>
    <property type="project" value="UniProtKB-UniRule"/>
</dbReference>
<keyword evidence="8 13" id="KW-0653">Protein transport</keyword>
<evidence type="ECO:0000256" key="3">
    <source>
        <dbReference type="ARBA" id="ARBA00021714"/>
    </source>
</evidence>
<dbReference type="PANTHER" id="PTHR30587">
    <property type="entry name" value="FLAGELLAR BIOSYNTHETIC PROTEIN FLIP"/>
    <property type="match status" value="1"/>
</dbReference>
<keyword evidence="10 13" id="KW-0472">Membrane</keyword>
<dbReference type="Proteomes" id="UP000646426">
    <property type="component" value="Unassembled WGS sequence"/>
</dbReference>
<dbReference type="PRINTS" id="PR00951">
    <property type="entry name" value="FLGBIOSNFLIP"/>
</dbReference>
<evidence type="ECO:0000256" key="10">
    <source>
        <dbReference type="ARBA" id="ARBA00023136"/>
    </source>
</evidence>
<evidence type="ECO:0000256" key="15">
    <source>
        <dbReference type="SAM" id="SignalP"/>
    </source>
</evidence>
<dbReference type="GO" id="GO:0005886">
    <property type="term" value="C:plasma membrane"/>
    <property type="evidence" value="ECO:0007669"/>
    <property type="project" value="UniProtKB-SubCell"/>
</dbReference>
<keyword evidence="6 13" id="KW-0812">Transmembrane</keyword>
<feature type="signal peptide" evidence="15">
    <location>
        <begin position="1"/>
        <end position="29"/>
    </location>
</feature>
<keyword evidence="16" id="KW-0969">Cilium</keyword>
<dbReference type="NCBIfam" id="TIGR01103">
    <property type="entry name" value="fliP"/>
    <property type="match status" value="1"/>
</dbReference>
<protein>
    <recommendedName>
        <fullName evidence="3 13">Flagellar biosynthetic protein FliP</fullName>
    </recommendedName>
</protein>
<evidence type="ECO:0000256" key="7">
    <source>
        <dbReference type="ARBA" id="ARBA00022795"/>
    </source>
</evidence>
<reference evidence="16" key="1">
    <citation type="journal article" date="2014" name="Int. J. Syst. Evol. Microbiol.">
        <title>Complete genome sequence of Corynebacterium casei LMG S-19264T (=DSM 44701T), isolated from a smear-ripened cheese.</title>
        <authorList>
            <consortium name="US DOE Joint Genome Institute (JGI-PGF)"/>
            <person name="Walter F."/>
            <person name="Albersmeier A."/>
            <person name="Kalinowski J."/>
            <person name="Ruckert C."/>
        </authorList>
    </citation>
    <scope>NUCLEOTIDE SEQUENCE</scope>
    <source>
        <strain evidence="16">KCTC 23077</strain>
    </source>
</reference>
<dbReference type="EMBL" id="BMYD01000008">
    <property type="protein sequence ID" value="GHA90243.1"/>
    <property type="molecule type" value="Genomic_DNA"/>
</dbReference>
<dbReference type="PROSITE" id="PS01061">
    <property type="entry name" value="FLIP_2"/>
    <property type="match status" value="1"/>
</dbReference>
<keyword evidence="9 13" id="KW-1133">Transmembrane helix</keyword>
<feature type="transmembrane region" description="Helical" evidence="13">
    <location>
        <begin position="273"/>
        <end position="293"/>
    </location>
</feature>
<feature type="transmembrane region" description="Helical" evidence="13">
    <location>
        <begin position="235"/>
        <end position="261"/>
    </location>
</feature>
<feature type="transmembrane region" description="Helical" evidence="13">
    <location>
        <begin position="136"/>
        <end position="155"/>
    </location>
</feature>
<evidence type="ECO:0000256" key="1">
    <source>
        <dbReference type="ARBA" id="ARBA00003663"/>
    </source>
</evidence>
<evidence type="ECO:0000313" key="17">
    <source>
        <dbReference type="Proteomes" id="UP000646426"/>
    </source>
</evidence>
<dbReference type="GO" id="GO:0009425">
    <property type="term" value="C:bacterial-type flagellum basal body"/>
    <property type="evidence" value="ECO:0007669"/>
    <property type="project" value="UniProtKB-SubCell"/>
</dbReference>
<keyword evidence="12 13" id="KW-1006">Bacterial flagellum protein export</keyword>
<keyword evidence="16" id="KW-0966">Cell projection</keyword>
<dbReference type="InterPro" id="IPR005837">
    <property type="entry name" value="FliP"/>
</dbReference>
<dbReference type="GO" id="GO:0009306">
    <property type="term" value="P:protein secretion"/>
    <property type="evidence" value="ECO:0007669"/>
    <property type="project" value="UniProtKB-UniRule"/>
</dbReference>
<reference evidence="16" key="2">
    <citation type="submission" date="2020-09" db="EMBL/GenBank/DDBJ databases">
        <authorList>
            <person name="Sun Q."/>
            <person name="Kim S."/>
        </authorList>
    </citation>
    <scope>NUCLEOTIDE SEQUENCE</scope>
    <source>
        <strain evidence="16">KCTC 23077</strain>
    </source>
</reference>
<keyword evidence="4 13" id="KW-0813">Transport</keyword>
<proteinExistence type="inferred from homology"/>
<evidence type="ECO:0000313" key="16">
    <source>
        <dbReference type="EMBL" id="GHA90243.1"/>
    </source>
</evidence>
<comment type="function">
    <text evidence="1 13">Plays a role in the flagellum-specific transport system.</text>
</comment>
<evidence type="ECO:0000256" key="6">
    <source>
        <dbReference type="ARBA" id="ARBA00022692"/>
    </source>
</evidence>
<evidence type="ECO:0000256" key="8">
    <source>
        <dbReference type="ARBA" id="ARBA00022927"/>
    </source>
</evidence>
<keyword evidence="7 13" id="KW-1005">Bacterial flagellum biogenesis</keyword>
<sequence length="296" mass="31356">MTRFSTWAQRLMHALLLVLAMALLAPAAAQTVTTRPTAPAATAPAQQPAQAVATQATAPRATLPTAQAAPSAQPLPSVTVGRIGGEPVSMPMQVLLLMTGITLLPAALLGVTAFTRIIIVLALLRQALGTGQTPGNQVLLALALFLTFMVMMPTFDQAWASGIAPYLNDQMDFRTAWAQASQPFRDFMLAQVRETDLMTFAGLSSSGPYATAQDIPFGVLAASFLTSELKTAFEIAFLIYIPFVIIDLVVASVLMSMGMMMLSPMLISAPFKILLFVLVDGWVLVVGSLAASFNPA</sequence>
<comment type="similarity">
    <text evidence="2 13">Belongs to the FliP/MopC/SpaP family.</text>
</comment>
<gene>
    <name evidence="13 16" type="primary">fliP</name>
    <name evidence="16" type="ORF">GCM10007067_30020</name>
</gene>
<dbReference type="AlphaFoldDB" id="A0A918T4T2"/>
<evidence type="ECO:0000256" key="14">
    <source>
        <dbReference type="SAM" id="MobiDB-lite"/>
    </source>
</evidence>
<evidence type="ECO:0000256" key="12">
    <source>
        <dbReference type="ARBA" id="ARBA00023225"/>
    </source>
</evidence>
<keyword evidence="16" id="KW-0282">Flagellum</keyword>
<dbReference type="PRINTS" id="PR01302">
    <property type="entry name" value="TYPE3IMPPROT"/>
</dbReference>
<dbReference type="InterPro" id="IPR005838">
    <property type="entry name" value="T3SS_IM_P"/>
</dbReference>